<dbReference type="GO" id="GO:0003711">
    <property type="term" value="F:transcription elongation factor activity"/>
    <property type="evidence" value="ECO:0007669"/>
    <property type="project" value="TreeGrafter"/>
</dbReference>
<comment type="similarity">
    <text evidence="2">Belongs to the EAF family.</text>
</comment>
<comment type="subcellular location">
    <subcellularLocation>
        <location evidence="1">Nucleus</location>
    </subcellularLocation>
</comment>
<feature type="region of interest" description="Disordered" evidence="8">
    <location>
        <begin position="140"/>
        <end position="481"/>
    </location>
</feature>
<feature type="compositionally biased region" description="Pro residues" evidence="8">
    <location>
        <begin position="304"/>
        <end position="326"/>
    </location>
</feature>
<feature type="compositionally biased region" description="Basic and acidic residues" evidence="8">
    <location>
        <begin position="179"/>
        <end position="191"/>
    </location>
</feature>
<dbReference type="PANTHER" id="PTHR15970">
    <property type="entry name" value="ELL-ASSOCIATED FACTOR EAF"/>
    <property type="match status" value="1"/>
</dbReference>
<reference evidence="10 11" key="1">
    <citation type="journal article" date="2014" name="PLoS Genet.">
        <title>Analysis of the Phlebiopsis gigantea genome, transcriptome and secretome provides insight into its pioneer colonization strategies of wood.</title>
        <authorList>
            <person name="Hori C."/>
            <person name="Ishida T."/>
            <person name="Igarashi K."/>
            <person name="Samejima M."/>
            <person name="Suzuki H."/>
            <person name="Master E."/>
            <person name="Ferreira P."/>
            <person name="Ruiz-Duenas F.J."/>
            <person name="Held B."/>
            <person name="Canessa P."/>
            <person name="Larrondo L.F."/>
            <person name="Schmoll M."/>
            <person name="Druzhinina I.S."/>
            <person name="Kubicek C.P."/>
            <person name="Gaskell J.A."/>
            <person name="Kersten P."/>
            <person name="St John F."/>
            <person name="Glasner J."/>
            <person name="Sabat G."/>
            <person name="Splinter BonDurant S."/>
            <person name="Syed K."/>
            <person name="Yadav J."/>
            <person name="Mgbeahuruike A.C."/>
            <person name="Kovalchuk A."/>
            <person name="Asiegbu F.O."/>
            <person name="Lackner G."/>
            <person name="Hoffmeister D."/>
            <person name="Rencoret J."/>
            <person name="Gutierrez A."/>
            <person name="Sun H."/>
            <person name="Lindquist E."/>
            <person name="Barry K."/>
            <person name="Riley R."/>
            <person name="Grigoriev I.V."/>
            <person name="Henrissat B."/>
            <person name="Kues U."/>
            <person name="Berka R.M."/>
            <person name="Martinez A.T."/>
            <person name="Covert S.F."/>
            <person name="Blanchette R.A."/>
            <person name="Cullen D."/>
        </authorList>
    </citation>
    <scope>NUCLEOTIDE SEQUENCE [LARGE SCALE GENOMIC DNA]</scope>
    <source>
        <strain evidence="10 11">11061_1 CR5-6</strain>
    </source>
</reference>
<feature type="compositionally biased region" description="Acidic residues" evidence="8">
    <location>
        <begin position="447"/>
        <end position="458"/>
    </location>
</feature>
<keyword evidence="7" id="KW-0539">Nucleus</keyword>
<protein>
    <recommendedName>
        <fullName evidence="9">Transcription elongation factor Eaf N-terminal domain-containing protein</fullName>
    </recommendedName>
</protein>
<evidence type="ECO:0000256" key="5">
    <source>
        <dbReference type="ARBA" id="ARBA00023159"/>
    </source>
</evidence>
<dbReference type="Proteomes" id="UP000053257">
    <property type="component" value="Unassembled WGS sequence"/>
</dbReference>
<evidence type="ECO:0000256" key="2">
    <source>
        <dbReference type="ARBA" id="ARBA00007798"/>
    </source>
</evidence>
<feature type="compositionally biased region" description="Low complexity" evidence="8">
    <location>
        <begin position="293"/>
        <end position="303"/>
    </location>
</feature>
<proteinExistence type="inferred from homology"/>
<sequence length="584" mass="62774">MADNTAASWLPARGRFSVTMGPSFNRALKLRKNEPPPNSRHERHYHVLRSDGDSAASFKPSTVDITKPGAVEFHKHEETRIVKVERPSTHTNDETHLFNGRDIPTKDIDCILIFDEDTKTFTLEKVDSIMTVTYDKKIQKEQRAAGSPMPSSGPSTSASSPDSAPLAQTAAKKLAVRAAAEHAEAETRGAEPKAQSTPKLPDEGAKKAPPRVDILNKARNLAFTKKVPKKPVPPPPARIAKEEGEASEGEIVESPRIPPEPVRAPAPTIATASQPVKAGPARKTLAQRKAEKAAAAAQAIAPASGPPPPKAHALPPKPLVPSPSPKKTPVATPSNKRSAPEEPPTKPSPPKRAKASPPPSQTLLPAKVQKSIERPKEKEKFKEKEKLREKPKEKEKFELALPGGPGLSLPGALSAAPKSTSLAFPDSGFVSLPPAPPPIHPPATAAADDDSEEEEWDDVLPTAAPAAAPTPAPPPPQLTLAAPPRMITMEEIEPEPTKYEDQEEEEEEIDEYMFAQELDEHLGEDMSKQDDEEDDFLAAAISPVIESQPMPDERRPLSPPGDVGDGDLWGDEDDSSSSDDSDDD</sequence>
<feature type="compositionally biased region" description="Basic and acidic residues" evidence="8">
    <location>
        <begin position="370"/>
        <end position="398"/>
    </location>
</feature>
<evidence type="ECO:0000256" key="8">
    <source>
        <dbReference type="SAM" id="MobiDB-lite"/>
    </source>
</evidence>
<dbReference type="GO" id="GO:0032783">
    <property type="term" value="C:super elongation complex"/>
    <property type="evidence" value="ECO:0007669"/>
    <property type="project" value="InterPro"/>
</dbReference>
<evidence type="ECO:0000313" key="10">
    <source>
        <dbReference type="EMBL" id="KIP09857.1"/>
    </source>
</evidence>
<accession>A0A0C3SB98</accession>
<dbReference type="EMBL" id="KN840461">
    <property type="protein sequence ID" value="KIP09857.1"/>
    <property type="molecule type" value="Genomic_DNA"/>
</dbReference>
<feature type="compositionally biased region" description="Acidic residues" evidence="8">
    <location>
        <begin position="564"/>
        <end position="584"/>
    </location>
</feature>
<dbReference type="STRING" id="745531.A0A0C3SB98"/>
<dbReference type="AlphaFoldDB" id="A0A0C3SB98"/>
<evidence type="ECO:0000256" key="6">
    <source>
        <dbReference type="ARBA" id="ARBA00023163"/>
    </source>
</evidence>
<evidence type="ECO:0000256" key="4">
    <source>
        <dbReference type="ARBA" id="ARBA00023015"/>
    </source>
</evidence>
<keyword evidence="5" id="KW-0010">Activator</keyword>
<feature type="compositionally biased region" description="Low complexity" evidence="8">
    <location>
        <begin position="399"/>
        <end position="417"/>
    </location>
</feature>
<evidence type="ECO:0000256" key="1">
    <source>
        <dbReference type="ARBA" id="ARBA00004123"/>
    </source>
</evidence>
<dbReference type="OrthoDB" id="125903at2759"/>
<evidence type="ECO:0000259" key="9">
    <source>
        <dbReference type="Pfam" id="PF09816"/>
    </source>
</evidence>
<feature type="region of interest" description="Disordered" evidence="8">
    <location>
        <begin position="515"/>
        <end position="584"/>
    </location>
</feature>
<keyword evidence="3" id="KW-0597">Phosphoprotein</keyword>
<keyword evidence="4" id="KW-0805">Transcription regulation</keyword>
<keyword evidence="6" id="KW-0804">Transcription</keyword>
<organism evidence="10 11">
    <name type="scientific">Phlebiopsis gigantea (strain 11061_1 CR5-6)</name>
    <name type="common">White-rot fungus</name>
    <name type="synonym">Peniophora gigantea</name>
    <dbReference type="NCBI Taxonomy" id="745531"/>
    <lineage>
        <taxon>Eukaryota</taxon>
        <taxon>Fungi</taxon>
        <taxon>Dikarya</taxon>
        <taxon>Basidiomycota</taxon>
        <taxon>Agaricomycotina</taxon>
        <taxon>Agaricomycetes</taxon>
        <taxon>Polyporales</taxon>
        <taxon>Phanerochaetaceae</taxon>
        <taxon>Phlebiopsis</taxon>
    </lineage>
</organism>
<dbReference type="PANTHER" id="PTHR15970:SF2">
    <property type="entry name" value="ELL-ASSOCIATED FACTOR EAF"/>
    <property type="match status" value="1"/>
</dbReference>
<dbReference type="HOGENOM" id="CLU_470893_0_0_1"/>
<dbReference type="GO" id="GO:0006368">
    <property type="term" value="P:transcription elongation by RNA polymerase II"/>
    <property type="evidence" value="ECO:0007669"/>
    <property type="project" value="InterPro"/>
</dbReference>
<evidence type="ECO:0000256" key="7">
    <source>
        <dbReference type="ARBA" id="ARBA00023242"/>
    </source>
</evidence>
<dbReference type="Pfam" id="PF09816">
    <property type="entry name" value="EAF"/>
    <property type="match status" value="1"/>
</dbReference>
<dbReference type="InterPro" id="IPR027093">
    <property type="entry name" value="EAF_fam"/>
</dbReference>
<feature type="compositionally biased region" description="Low complexity" evidence="8">
    <location>
        <begin position="144"/>
        <end position="178"/>
    </location>
</feature>
<keyword evidence="11" id="KW-1185">Reference proteome</keyword>
<feature type="compositionally biased region" description="Basic and acidic residues" evidence="8">
    <location>
        <begin position="518"/>
        <end position="529"/>
    </location>
</feature>
<gene>
    <name evidence="10" type="ORF">PHLGIDRAFT_11697</name>
</gene>
<feature type="compositionally biased region" description="Pro residues" evidence="8">
    <location>
        <begin position="468"/>
        <end position="477"/>
    </location>
</feature>
<evidence type="ECO:0000256" key="3">
    <source>
        <dbReference type="ARBA" id="ARBA00022553"/>
    </source>
</evidence>
<name>A0A0C3SB98_PHLG1</name>
<feature type="domain" description="Transcription elongation factor Eaf N-terminal" evidence="9">
    <location>
        <begin position="17"/>
        <end position="136"/>
    </location>
</feature>
<dbReference type="InterPro" id="IPR019194">
    <property type="entry name" value="Tscrpt_elong_fac_Eaf_N"/>
</dbReference>
<evidence type="ECO:0000313" key="11">
    <source>
        <dbReference type="Proteomes" id="UP000053257"/>
    </source>
</evidence>